<organism evidence="1">
    <name type="scientific">marine metagenome</name>
    <dbReference type="NCBI Taxonomy" id="408172"/>
    <lineage>
        <taxon>unclassified sequences</taxon>
        <taxon>metagenomes</taxon>
        <taxon>ecological metagenomes</taxon>
    </lineage>
</organism>
<accession>A0A382T4T2</accession>
<reference evidence="1" key="1">
    <citation type="submission" date="2018-05" db="EMBL/GenBank/DDBJ databases">
        <authorList>
            <person name="Lanie J.A."/>
            <person name="Ng W.-L."/>
            <person name="Kazmierczak K.M."/>
            <person name="Andrzejewski T.M."/>
            <person name="Davidsen T.M."/>
            <person name="Wayne K.J."/>
            <person name="Tettelin H."/>
            <person name="Glass J.I."/>
            <person name="Rusch D."/>
            <person name="Podicherti R."/>
            <person name="Tsui H.-C.T."/>
            <person name="Winkler M.E."/>
        </authorList>
    </citation>
    <scope>NUCLEOTIDE SEQUENCE</scope>
</reference>
<feature type="non-terminal residue" evidence="1">
    <location>
        <position position="77"/>
    </location>
</feature>
<dbReference type="AlphaFoldDB" id="A0A382T4T2"/>
<sequence length="77" mass="8545">MRIGVDGRELFGQPTGTGRYLGNLCREWTLLSTAKECEIVVYTPTPLNPESLRDNVGARVTHRVVPGTGSVWWEQTA</sequence>
<dbReference type="EMBL" id="UINC01133511">
    <property type="protein sequence ID" value="SVD16487.1"/>
    <property type="molecule type" value="Genomic_DNA"/>
</dbReference>
<name>A0A382T4T2_9ZZZZ</name>
<evidence type="ECO:0000313" key="1">
    <source>
        <dbReference type="EMBL" id="SVD16487.1"/>
    </source>
</evidence>
<gene>
    <name evidence="1" type="ORF">METZ01_LOCUS369341</name>
</gene>
<protein>
    <recommendedName>
        <fullName evidence="2">Glycosyltransferase subfamily 4-like N-terminal domain-containing protein</fullName>
    </recommendedName>
</protein>
<proteinExistence type="predicted"/>
<evidence type="ECO:0008006" key="2">
    <source>
        <dbReference type="Google" id="ProtNLM"/>
    </source>
</evidence>